<dbReference type="PANTHER" id="PTHR43507">
    <property type="entry name" value="NADH-UBIQUINONE OXIDOREDUCTASE CHAIN 4"/>
    <property type="match status" value="1"/>
</dbReference>
<gene>
    <name evidence="9" type="ORF">ACFPT7_11990</name>
</gene>
<keyword evidence="10" id="KW-1185">Reference proteome</keyword>
<organism evidence="9 10">
    <name type="scientific">Acidicapsa dinghuensis</name>
    <dbReference type="NCBI Taxonomy" id="2218256"/>
    <lineage>
        <taxon>Bacteria</taxon>
        <taxon>Pseudomonadati</taxon>
        <taxon>Acidobacteriota</taxon>
        <taxon>Terriglobia</taxon>
        <taxon>Terriglobales</taxon>
        <taxon>Acidobacteriaceae</taxon>
        <taxon>Acidicapsa</taxon>
    </lineage>
</organism>
<dbReference type="Proteomes" id="UP001596091">
    <property type="component" value="Unassembled WGS sequence"/>
</dbReference>
<dbReference type="InterPro" id="IPR003918">
    <property type="entry name" value="NADH_UbQ_OxRdtase"/>
</dbReference>
<feature type="transmembrane region" description="Helical" evidence="7">
    <location>
        <begin position="309"/>
        <end position="328"/>
    </location>
</feature>
<evidence type="ECO:0000256" key="3">
    <source>
        <dbReference type="ARBA" id="ARBA00022692"/>
    </source>
</evidence>
<keyword evidence="4 7" id="KW-1133">Transmembrane helix</keyword>
<dbReference type="NCBIfam" id="TIGR01972">
    <property type="entry name" value="NDH_I_M"/>
    <property type="match status" value="1"/>
</dbReference>
<comment type="subcellular location">
    <subcellularLocation>
        <location evidence="1">Endomembrane system</location>
        <topology evidence="1">Multi-pass membrane protein</topology>
    </subcellularLocation>
    <subcellularLocation>
        <location evidence="6">Membrane</location>
        <topology evidence="6">Multi-pass membrane protein</topology>
    </subcellularLocation>
</comment>
<feature type="transmembrane region" description="Helical" evidence="7">
    <location>
        <begin position="30"/>
        <end position="57"/>
    </location>
</feature>
<evidence type="ECO:0000256" key="2">
    <source>
        <dbReference type="ARBA" id="ARBA00009025"/>
    </source>
</evidence>
<comment type="caution">
    <text evidence="9">The sequence shown here is derived from an EMBL/GenBank/DDBJ whole genome shotgun (WGS) entry which is preliminary data.</text>
</comment>
<evidence type="ECO:0000256" key="5">
    <source>
        <dbReference type="ARBA" id="ARBA00023136"/>
    </source>
</evidence>
<comment type="similarity">
    <text evidence="2">Belongs to the complex I subunit 4 family.</text>
</comment>
<dbReference type="InterPro" id="IPR001750">
    <property type="entry name" value="ND/Mrp_TM"/>
</dbReference>
<feature type="transmembrane region" description="Helical" evidence="7">
    <location>
        <begin position="340"/>
        <end position="359"/>
    </location>
</feature>
<keyword evidence="5 7" id="KW-0472">Membrane</keyword>
<feature type="transmembrane region" description="Helical" evidence="7">
    <location>
        <begin position="110"/>
        <end position="128"/>
    </location>
</feature>
<feature type="transmembrane region" description="Helical" evidence="7">
    <location>
        <begin position="235"/>
        <end position="261"/>
    </location>
</feature>
<evidence type="ECO:0000256" key="4">
    <source>
        <dbReference type="ARBA" id="ARBA00022989"/>
    </source>
</evidence>
<sequence length="512" mass="54525">MLAYTIYLSFAGALILALFPKALQSSARVFALLVALAGLAIALIGFIQAGSSGTVIVADAVWVPALGIRYTLTADGISRVLVLLTGIAAVAGILFSWNIGEKEGDRANEFFAFFLALIGGVYGVFLAADLFLFFVFYEIAIVPKYFLIAIWGSTRREYGAMKLALYSFAGSAMVLIGLLAAYTVSGSHTMNLQAMAQYSFPIHFQMWAFPLIFVGFAILAGMWPFHTWAPTGHVAAPTAASMLLAGVVMKLGAYGCLRVAMTVFPHGLDPWGFSILGLTSWRMVFALLAAIGIVYGAAVALVQNDFKFVIGYSSVSHMGLVLLGLMTLTQIGLDGAVLQMFSHGILAGLLFATVGRIVYERTHTRDLGVLSRLHLGKTMPFAAVLFVIAGMASMGLPGFSGFIAEVQVLIGAWRAFPWFAAVAGVGIVVGVAYTWRAMQRAFFSEATVSTASSGTAHEEHEPYAPVTWAEKAGVALLVGTSLIIGIFPRVLLDVITPAVHALPELLVKGGRL</sequence>
<name>A0ABW1EFC5_9BACT</name>
<feature type="transmembrane region" description="Helical" evidence="7">
    <location>
        <begin position="204"/>
        <end position="223"/>
    </location>
</feature>
<dbReference type="RefSeq" id="WP_263339284.1">
    <property type="nucleotide sequence ID" value="NZ_JAGSYH010000005.1"/>
</dbReference>
<evidence type="ECO:0000256" key="7">
    <source>
        <dbReference type="SAM" id="Phobius"/>
    </source>
</evidence>
<dbReference type="EMBL" id="JBHSPH010000003">
    <property type="protein sequence ID" value="MFC5863017.1"/>
    <property type="molecule type" value="Genomic_DNA"/>
</dbReference>
<keyword evidence="3 6" id="KW-0812">Transmembrane</keyword>
<dbReference type="Pfam" id="PF00361">
    <property type="entry name" value="Proton_antipo_M"/>
    <property type="match status" value="1"/>
</dbReference>
<dbReference type="PRINTS" id="PR01437">
    <property type="entry name" value="NUOXDRDTASE4"/>
</dbReference>
<feature type="transmembrane region" description="Helical" evidence="7">
    <location>
        <begin position="6"/>
        <end position="23"/>
    </location>
</feature>
<feature type="domain" description="NADH:quinone oxidoreductase/Mrp antiporter transmembrane" evidence="8">
    <location>
        <begin position="127"/>
        <end position="426"/>
    </location>
</feature>
<protein>
    <submittedName>
        <fullName evidence="9">NuoM family protein</fullName>
    </submittedName>
</protein>
<evidence type="ECO:0000256" key="6">
    <source>
        <dbReference type="RuleBase" id="RU000320"/>
    </source>
</evidence>
<evidence type="ECO:0000256" key="1">
    <source>
        <dbReference type="ARBA" id="ARBA00004127"/>
    </source>
</evidence>
<feature type="transmembrane region" description="Helical" evidence="7">
    <location>
        <begin position="281"/>
        <end position="302"/>
    </location>
</feature>
<dbReference type="InterPro" id="IPR010227">
    <property type="entry name" value="NADH_Q_OxRdtase_chainM/4"/>
</dbReference>
<evidence type="ECO:0000313" key="9">
    <source>
        <dbReference type="EMBL" id="MFC5863017.1"/>
    </source>
</evidence>
<proteinExistence type="inferred from homology"/>
<feature type="transmembrane region" description="Helical" evidence="7">
    <location>
        <begin position="77"/>
        <end position="98"/>
    </location>
</feature>
<feature type="transmembrane region" description="Helical" evidence="7">
    <location>
        <begin position="134"/>
        <end position="151"/>
    </location>
</feature>
<evidence type="ECO:0000313" key="10">
    <source>
        <dbReference type="Proteomes" id="UP001596091"/>
    </source>
</evidence>
<feature type="transmembrane region" description="Helical" evidence="7">
    <location>
        <begin position="163"/>
        <end position="184"/>
    </location>
</feature>
<feature type="transmembrane region" description="Helical" evidence="7">
    <location>
        <begin position="380"/>
        <end position="403"/>
    </location>
</feature>
<feature type="transmembrane region" description="Helical" evidence="7">
    <location>
        <begin position="415"/>
        <end position="435"/>
    </location>
</feature>
<dbReference type="PANTHER" id="PTHR43507:SF4">
    <property type="entry name" value="PROTON-TRANSLOCATING NADH-QUINONE OXIDOREDUCTASE, CHAIN M"/>
    <property type="match status" value="1"/>
</dbReference>
<accession>A0ABW1EFC5</accession>
<evidence type="ECO:0000259" key="8">
    <source>
        <dbReference type="Pfam" id="PF00361"/>
    </source>
</evidence>
<reference evidence="10" key="1">
    <citation type="journal article" date="2019" name="Int. J. Syst. Evol. Microbiol.">
        <title>The Global Catalogue of Microorganisms (GCM) 10K type strain sequencing project: providing services to taxonomists for standard genome sequencing and annotation.</title>
        <authorList>
            <consortium name="The Broad Institute Genomics Platform"/>
            <consortium name="The Broad Institute Genome Sequencing Center for Infectious Disease"/>
            <person name="Wu L."/>
            <person name="Ma J."/>
        </authorList>
    </citation>
    <scope>NUCLEOTIDE SEQUENCE [LARGE SCALE GENOMIC DNA]</scope>
    <source>
        <strain evidence="10">JCM 4087</strain>
    </source>
</reference>